<dbReference type="EMBL" id="UINC01003748">
    <property type="protein sequence ID" value="SVA08925.1"/>
    <property type="molecule type" value="Genomic_DNA"/>
</dbReference>
<protein>
    <submittedName>
        <fullName evidence="1">Uncharacterized protein</fullName>
    </submittedName>
</protein>
<reference evidence="1" key="1">
    <citation type="submission" date="2018-05" db="EMBL/GenBank/DDBJ databases">
        <authorList>
            <person name="Lanie J.A."/>
            <person name="Ng W.-L."/>
            <person name="Kazmierczak K.M."/>
            <person name="Andrzejewski T.M."/>
            <person name="Davidsen T.M."/>
            <person name="Wayne K.J."/>
            <person name="Tettelin H."/>
            <person name="Glass J.I."/>
            <person name="Rusch D."/>
            <person name="Podicherti R."/>
            <person name="Tsui H.-C.T."/>
            <person name="Winkler M.E."/>
        </authorList>
    </citation>
    <scope>NUCLEOTIDE SEQUENCE</scope>
</reference>
<evidence type="ECO:0000313" key="1">
    <source>
        <dbReference type="EMBL" id="SVA08925.1"/>
    </source>
</evidence>
<accession>A0A381SY19</accession>
<gene>
    <name evidence="1" type="ORF">METZ01_LOCUS61779</name>
</gene>
<proteinExistence type="predicted"/>
<organism evidence="1">
    <name type="scientific">marine metagenome</name>
    <dbReference type="NCBI Taxonomy" id="408172"/>
    <lineage>
        <taxon>unclassified sequences</taxon>
        <taxon>metagenomes</taxon>
        <taxon>ecological metagenomes</taxon>
    </lineage>
</organism>
<name>A0A381SY19_9ZZZZ</name>
<dbReference type="AlphaFoldDB" id="A0A381SY19"/>
<sequence length="118" mass="13172">MSKIVISTISILLVGIMAFTPLFSVENCTMPCCEQIELSCCTMDKPMDCPMEMANCEMSAFIPLMAAPLHEIDGKTDVDISSIVQTHSLFESAPTQLFIQKEDFQYHHPPNFTLPLLI</sequence>